<evidence type="ECO:0000313" key="3">
    <source>
        <dbReference type="Proteomes" id="UP001058290"/>
    </source>
</evidence>
<keyword evidence="3" id="KW-1185">Reference proteome</keyword>
<protein>
    <submittedName>
        <fullName evidence="2">CinA family protein</fullName>
    </submittedName>
</protein>
<evidence type="ECO:0000313" key="2">
    <source>
        <dbReference type="EMBL" id="UXC16780.1"/>
    </source>
</evidence>
<dbReference type="NCBIfam" id="TIGR00199">
    <property type="entry name" value="PncC_domain"/>
    <property type="match status" value="1"/>
</dbReference>
<proteinExistence type="predicted"/>
<accession>A0ABY5ZS26</accession>
<reference evidence="2" key="1">
    <citation type="submission" date="2022-09" db="EMBL/GenBank/DDBJ databases">
        <title>Bacterial diversity in gut of crayfish and pufferfish.</title>
        <authorList>
            <person name="Huang Y."/>
        </authorList>
    </citation>
    <scope>NUCLEOTIDE SEQUENCE</scope>
    <source>
        <strain evidence="2">PR12</strain>
    </source>
</reference>
<dbReference type="RefSeq" id="WP_116926278.1">
    <property type="nucleotide sequence ID" value="NZ_CP104377.1"/>
</dbReference>
<dbReference type="Pfam" id="PF02464">
    <property type="entry name" value="CinA"/>
    <property type="match status" value="1"/>
</dbReference>
<evidence type="ECO:0000259" key="1">
    <source>
        <dbReference type="Pfam" id="PF02464"/>
    </source>
</evidence>
<organism evidence="2 3">
    <name type="scientific">Comamonas squillarum</name>
    <dbReference type="NCBI Taxonomy" id="2977320"/>
    <lineage>
        <taxon>Bacteria</taxon>
        <taxon>Pseudomonadati</taxon>
        <taxon>Pseudomonadota</taxon>
        <taxon>Betaproteobacteria</taxon>
        <taxon>Burkholderiales</taxon>
        <taxon>Comamonadaceae</taxon>
        <taxon>Comamonas</taxon>
    </lineage>
</organism>
<dbReference type="SUPFAM" id="SSF142433">
    <property type="entry name" value="CinA-like"/>
    <property type="match status" value="1"/>
</dbReference>
<dbReference type="EMBL" id="CP104377">
    <property type="protein sequence ID" value="UXC16780.1"/>
    <property type="molecule type" value="Genomic_DNA"/>
</dbReference>
<dbReference type="Gene3D" id="3.90.950.20">
    <property type="entry name" value="CinA-like"/>
    <property type="match status" value="1"/>
</dbReference>
<name>A0ABY5ZS26_9BURK</name>
<gene>
    <name evidence="2" type="ORF">N4T19_13655</name>
</gene>
<dbReference type="Proteomes" id="UP001058290">
    <property type="component" value="Chromosome"/>
</dbReference>
<sequence>MNATAALLTKDGLPLPETVAQLAQHLSQRGWMMATAESCTGGLIAGACTERPGSSQWLDCGFVTYSNRAKSAMLDVPAALIAAHGAVSEPVARAMAEGAIAQSQAQVSVAVTGVAGPDGGSASKPVGTVWFGWQVAGQLHSEVQRFDGDRHAVRQATVRHALRRLLELVQAAPAQ</sequence>
<feature type="domain" description="CinA C-terminal" evidence="1">
    <location>
        <begin position="20"/>
        <end position="168"/>
    </location>
</feature>
<dbReference type="InterPro" id="IPR036653">
    <property type="entry name" value="CinA-like_C"/>
</dbReference>
<dbReference type="InterPro" id="IPR008136">
    <property type="entry name" value="CinA_C"/>
</dbReference>